<dbReference type="PANTHER" id="PTHR21248:SF12">
    <property type="entry name" value="CARDIOLIPIN SYNTHASE C"/>
    <property type="match status" value="1"/>
</dbReference>
<dbReference type="EMBL" id="PFFQ01000004">
    <property type="protein sequence ID" value="PIW19349.1"/>
    <property type="molecule type" value="Genomic_DNA"/>
</dbReference>
<dbReference type="CDD" id="cd09110">
    <property type="entry name" value="PLDc_CLS_1"/>
    <property type="match status" value="1"/>
</dbReference>
<protein>
    <recommendedName>
        <fullName evidence="1">PLD phosphodiesterase domain-containing protein</fullName>
    </recommendedName>
</protein>
<dbReference type="PROSITE" id="PS50035">
    <property type="entry name" value="PLD"/>
    <property type="match status" value="2"/>
</dbReference>
<dbReference type="GO" id="GO:0030572">
    <property type="term" value="F:phosphatidyltransferase activity"/>
    <property type="evidence" value="ECO:0007669"/>
    <property type="project" value="UniProtKB-ARBA"/>
</dbReference>
<dbReference type="InterPro" id="IPR025202">
    <property type="entry name" value="PLD-like_dom"/>
</dbReference>
<proteinExistence type="predicted"/>
<reference evidence="2 3" key="1">
    <citation type="submission" date="2017-09" db="EMBL/GenBank/DDBJ databases">
        <title>Depth-based differentiation of microbial function through sediment-hosted aquifers and enrichment of novel symbionts in the deep terrestrial subsurface.</title>
        <authorList>
            <person name="Probst A.J."/>
            <person name="Ladd B."/>
            <person name="Jarett J.K."/>
            <person name="Geller-Mcgrath D.E."/>
            <person name="Sieber C.M."/>
            <person name="Emerson J.B."/>
            <person name="Anantharaman K."/>
            <person name="Thomas B.C."/>
            <person name="Malmstrom R."/>
            <person name="Stieglmeier M."/>
            <person name="Klingl A."/>
            <person name="Woyke T."/>
            <person name="Ryan C.M."/>
            <person name="Banfield J.F."/>
        </authorList>
    </citation>
    <scope>NUCLEOTIDE SEQUENCE [LARGE SCALE GENOMIC DNA]</scope>
    <source>
        <strain evidence="2">CG17_big_fil_post_rev_8_21_14_2_50_48_46</strain>
    </source>
</reference>
<dbReference type="CDD" id="cd09112">
    <property type="entry name" value="PLDc_CLS_2"/>
    <property type="match status" value="1"/>
</dbReference>
<dbReference type="InterPro" id="IPR001736">
    <property type="entry name" value="PLipase_D/transphosphatidylase"/>
</dbReference>
<gene>
    <name evidence="2" type="ORF">COW36_00480</name>
</gene>
<comment type="caution">
    <text evidence="2">The sequence shown here is derived from an EMBL/GenBank/DDBJ whole genome shotgun (WGS) entry which is preliminary data.</text>
</comment>
<organism evidence="2 3">
    <name type="scientific">bacterium (Candidatus Blackallbacteria) CG17_big_fil_post_rev_8_21_14_2_50_48_46</name>
    <dbReference type="NCBI Taxonomy" id="2014261"/>
    <lineage>
        <taxon>Bacteria</taxon>
        <taxon>Candidatus Blackallbacteria</taxon>
    </lineage>
</organism>
<evidence type="ECO:0000313" key="2">
    <source>
        <dbReference type="EMBL" id="PIW19349.1"/>
    </source>
</evidence>
<dbReference type="AlphaFoldDB" id="A0A2M7GAY8"/>
<dbReference type="SUPFAM" id="SSF56024">
    <property type="entry name" value="Phospholipase D/nuclease"/>
    <property type="match status" value="2"/>
</dbReference>
<evidence type="ECO:0000313" key="3">
    <source>
        <dbReference type="Proteomes" id="UP000231019"/>
    </source>
</evidence>
<dbReference type="Proteomes" id="UP000231019">
    <property type="component" value="Unassembled WGS sequence"/>
</dbReference>
<accession>A0A2M7GAY8</accession>
<sequence>MPNALQNQNVSKLMNYWDTYNSPAHLKLQRPFSPAQPAQPSPLLPPGQVFNRDRLELNIPTSQNRVAPIQLLQLQSSASSINRAIDQATGTKNTFNNHVELLVDGKESFAKMKDVIRSAHQSLYLEMFLFHDDKTGWEIAQELVAKKKQGVDVKVLLDAMGQVNESGEIIKFLQQNGVDTKLYNKKLFDWENVNITHRKLVLADGTRGMTGGMNVGDEYQFEWHDIMAYAEGESVQEMQGEFFVNWTHAGGKMPAVIPRLPAGVRFGSSATRVTVTSPQEAGKEKDSKNAFISAIQTALHHIYLVQPYFSDPDIVDALIQAARRGVEVRVLLPGLSDNPVLNMINQQNGEKLMKVGAKVFKVDPGKENNVMTHAKLMTIDGIWTTIGSTNFDTRALENNQELNLSVTDASFAKTVESRLFEHNSHALAPFDSQSFTTWQRVKAKVFSFFDEVL</sequence>
<dbReference type="GO" id="GO:0032049">
    <property type="term" value="P:cardiolipin biosynthetic process"/>
    <property type="evidence" value="ECO:0007669"/>
    <property type="project" value="UniProtKB-ARBA"/>
</dbReference>
<evidence type="ECO:0000259" key="1">
    <source>
        <dbReference type="PROSITE" id="PS50035"/>
    </source>
</evidence>
<feature type="domain" description="PLD phosphodiesterase" evidence="1">
    <location>
        <begin position="368"/>
        <end position="395"/>
    </location>
</feature>
<name>A0A2M7GAY8_9BACT</name>
<dbReference type="Gene3D" id="3.30.870.10">
    <property type="entry name" value="Endonuclease Chain A"/>
    <property type="match status" value="2"/>
</dbReference>
<dbReference type="PANTHER" id="PTHR21248">
    <property type="entry name" value="CARDIOLIPIN SYNTHASE"/>
    <property type="match status" value="1"/>
</dbReference>
<dbReference type="Pfam" id="PF13091">
    <property type="entry name" value="PLDc_2"/>
    <property type="match status" value="2"/>
</dbReference>
<feature type="domain" description="PLD phosphodiesterase" evidence="1">
    <location>
        <begin position="192"/>
        <end position="219"/>
    </location>
</feature>
<dbReference type="SMART" id="SM00155">
    <property type="entry name" value="PLDc"/>
    <property type="match status" value="2"/>
</dbReference>